<dbReference type="PANTHER" id="PTHR12778:SF10">
    <property type="entry name" value="MAJOR FACILITATOR SUPERFAMILY DOMAIN-CONTAINING PROTEIN 3"/>
    <property type="match status" value="1"/>
</dbReference>
<feature type="transmembrane region" description="Helical" evidence="6">
    <location>
        <begin position="119"/>
        <end position="139"/>
    </location>
</feature>
<feature type="transmembrane region" description="Helical" evidence="6">
    <location>
        <begin position="355"/>
        <end position="376"/>
    </location>
</feature>
<dbReference type="InterPro" id="IPR024371">
    <property type="entry name" value="AcetylCoA_trans_1-like"/>
</dbReference>
<dbReference type="InterPro" id="IPR036259">
    <property type="entry name" value="MFS_trans_sf"/>
</dbReference>
<keyword evidence="5 6" id="KW-0472">Membrane</keyword>
<dbReference type="Pfam" id="PF13000">
    <property type="entry name" value="Acatn"/>
    <property type="match status" value="1"/>
</dbReference>
<accession>A0ABS1BQ21</accession>
<evidence type="ECO:0000313" key="7">
    <source>
        <dbReference type="EMBL" id="MBK0395287.1"/>
    </source>
</evidence>
<dbReference type="SUPFAM" id="SSF103473">
    <property type="entry name" value="MFS general substrate transporter"/>
    <property type="match status" value="1"/>
</dbReference>
<dbReference type="Proteomes" id="UP000614058">
    <property type="component" value="Unassembled WGS sequence"/>
</dbReference>
<feature type="transmembrane region" description="Helical" evidence="6">
    <location>
        <begin position="195"/>
        <end position="213"/>
    </location>
</feature>
<evidence type="ECO:0000256" key="3">
    <source>
        <dbReference type="ARBA" id="ARBA00022692"/>
    </source>
</evidence>
<dbReference type="RefSeq" id="WP_200521223.1">
    <property type="nucleotide sequence ID" value="NZ_JAEHNZ010000001.1"/>
</dbReference>
<keyword evidence="8" id="KW-1185">Reference proteome</keyword>
<feature type="transmembrane region" description="Helical" evidence="6">
    <location>
        <begin position="474"/>
        <end position="495"/>
    </location>
</feature>
<keyword evidence="4 6" id="KW-1133">Transmembrane helix</keyword>
<evidence type="ECO:0000313" key="8">
    <source>
        <dbReference type="Proteomes" id="UP000614058"/>
    </source>
</evidence>
<feature type="transmembrane region" description="Helical" evidence="6">
    <location>
        <begin position="272"/>
        <end position="291"/>
    </location>
</feature>
<gene>
    <name evidence="7" type="ORF">JDW22_01465</name>
</gene>
<evidence type="ECO:0000256" key="5">
    <source>
        <dbReference type="ARBA" id="ARBA00023136"/>
    </source>
</evidence>
<feature type="transmembrane region" description="Helical" evidence="6">
    <location>
        <begin position="54"/>
        <end position="76"/>
    </location>
</feature>
<proteinExistence type="predicted"/>
<dbReference type="Gene3D" id="1.20.1250.20">
    <property type="entry name" value="MFS general substrate transporter like domains"/>
    <property type="match status" value="2"/>
</dbReference>
<evidence type="ECO:0000256" key="1">
    <source>
        <dbReference type="ARBA" id="ARBA00004141"/>
    </source>
</evidence>
<feature type="transmembrane region" description="Helical" evidence="6">
    <location>
        <begin position="88"/>
        <end position="107"/>
    </location>
</feature>
<feature type="transmembrane region" description="Helical" evidence="6">
    <location>
        <begin position="383"/>
        <end position="401"/>
    </location>
</feature>
<name>A0ABS1BQ21_9NEIS</name>
<feature type="transmembrane region" description="Helical" evidence="6">
    <location>
        <begin position="319"/>
        <end position="343"/>
    </location>
</feature>
<feature type="transmembrane region" description="Helical" evidence="6">
    <location>
        <begin position="16"/>
        <end position="42"/>
    </location>
</feature>
<evidence type="ECO:0000256" key="6">
    <source>
        <dbReference type="SAM" id="Phobius"/>
    </source>
</evidence>
<keyword evidence="3 6" id="KW-0812">Transmembrane</keyword>
<feature type="transmembrane region" description="Helical" evidence="6">
    <location>
        <begin position="447"/>
        <end position="468"/>
    </location>
</feature>
<comment type="caution">
    <text evidence="7">The sequence shown here is derived from an EMBL/GenBank/DDBJ whole genome shotgun (WGS) entry which is preliminary data.</text>
</comment>
<sequence length="505" mass="54429">MQTFAHSLKGYQDRRAIALLLLGFSAGIPILLIFSTLSLWLLEAGVQRETVTMFSWAALGYSFKFVWSPLIDALPVPLLSRVLGKRRGWLLLAQGLIIVAIVLMSSINPQFSGSLNAMAWGAVLLGFSSATQDVVIDAYRIEAAPDDSAMQSVMSSTYTAGYRLGMIVAGAGSLMLAQWLGSTKAHYVYSAWQQTYWAMAATMLVGVAATLWVREPVAQQAQTTEQNVGDNVRLLAMFVLAVLAFVFAFRQINTLLPENAASPVAALLWETLRLAGSLLAAVAVGLAAVKIKLVRADAVRRVWIAPLADFFARYGKRAVLLLALIGLYRISDIVSGVISNVFYADMGFSKVEIAGAVKTFGVAMSILGGIAGGVLAQRFRLMNMMMLGAVAAAATNLLFVWLAMRGHDVPLMYTAVGLDNFAAGLAGTVFVAFLSALTNIRFTAVQYALFSSLMTLLPKTLGGYSGAIVKQIDYTGFFLFTAALGVPILLLVWWADRVLFRDEAA</sequence>
<organism evidence="7 8">
    <name type="scientific">Kingella bonacorsii</name>
    <dbReference type="NCBI Taxonomy" id="2796361"/>
    <lineage>
        <taxon>Bacteria</taxon>
        <taxon>Pseudomonadati</taxon>
        <taxon>Pseudomonadota</taxon>
        <taxon>Betaproteobacteria</taxon>
        <taxon>Neisseriales</taxon>
        <taxon>Neisseriaceae</taxon>
        <taxon>Kingella</taxon>
    </lineage>
</organism>
<reference evidence="7 8" key="1">
    <citation type="journal article" date="2021" name="Pathogens">
        <title>Isolation and Characterization of Kingella bonacorsii sp. nov., A Novel Kingella Species Detected in a Stable Periodontitis Subject.</title>
        <authorList>
            <person name="Antezack A."/>
            <person name="Boxberger M."/>
            <person name="Rolland C."/>
            <person name="Monnet-Corti V."/>
            <person name="La Scola B."/>
        </authorList>
    </citation>
    <scope>NUCLEOTIDE SEQUENCE [LARGE SCALE GENOMIC DNA]</scope>
    <source>
        <strain evidence="7 8">Marseille-Q4569</strain>
    </source>
</reference>
<evidence type="ECO:0000256" key="2">
    <source>
        <dbReference type="ARBA" id="ARBA00022448"/>
    </source>
</evidence>
<protein>
    <submittedName>
        <fullName evidence="7">MFS transporter</fullName>
    </submittedName>
</protein>
<keyword evidence="2" id="KW-0813">Transport</keyword>
<dbReference type="EMBL" id="JAEHNZ010000001">
    <property type="protein sequence ID" value="MBK0395287.1"/>
    <property type="molecule type" value="Genomic_DNA"/>
</dbReference>
<dbReference type="InterPro" id="IPR004752">
    <property type="entry name" value="AmpG_permease/AT-1"/>
</dbReference>
<feature type="transmembrane region" description="Helical" evidence="6">
    <location>
        <begin position="234"/>
        <end position="252"/>
    </location>
</feature>
<comment type="subcellular location">
    <subcellularLocation>
        <location evidence="1">Membrane</location>
        <topology evidence="1">Multi-pass membrane protein</topology>
    </subcellularLocation>
</comment>
<feature type="transmembrane region" description="Helical" evidence="6">
    <location>
        <begin position="421"/>
        <end position="440"/>
    </location>
</feature>
<dbReference type="NCBIfam" id="TIGR00901">
    <property type="entry name" value="2A0125"/>
    <property type="match status" value="1"/>
</dbReference>
<feature type="transmembrane region" description="Helical" evidence="6">
    <location>
        <begin position="160"/>
        <end position="180"/>
    </location>
</feature>
<evidence type="ECO:0000256" key="4">
    <source>
        <dbReference type="ARBA" id="ARBA00022989"/>
    </source>
</evidence>
<dbReference type="PANTHER" id="PTHR12778">
    <property type="entry name" value="SOLUTE CARRIER FAMILY 33 ACETYL-COA TRANSPORTER -RELATED"/>
    <property type="match status" value="1"/>
</dbReference>